<dbReference type="PROSITE" id="PS00383">
    <property type="entry name" value="TYR_PHOSPHATASE_1"/>
    <property type="match status" value="1"/>
</dbReference>
<feature type="domain" description="Tyrosine-protein phosphatase" evidence="4">
    <location>
        <begin position="636"/>
        <end position="810"/>
    </location>
</feature>
<organism evidence="6">
    <name type="scientific">Blastobotrys adeninivorans</name>
    <name type="common">Yeast</name>
    <name type="synonym">Arxula adeninivorans</name>
    <dbReference type="NCBI Taxonomy" id="409370"/>
    <lineage>
        <taxon>Eukaryota</taxon>
        <taxon>Fungi</taxon>
        <taxon>Dikarya</taxon>
        <taxon>Ascomycota</taxon>
        <taxon>Saccharomycotina</taxon>
        <taxon>Dipodascomycetes</taxon>
        <taxon>Dipodascales</taxon>
        <taxon>Trichomonascaceae</taxon>
        <taxon>Blastobotrys</taxon>
    </lineage>
</organism>
<dbReference type="InterPro" id="IPR047949">
    <property type="entry name" value="PPS1_DSP"/>
</dbReference>
<dbReference type="PhylomeDB" id="A0A060SYJ0"/>
<dbReference type="InterPro" id="IPR020422">
    <property type="entry name" value="TYR_PHOSPHATASE_DUAL_dom"/>
</dbReference>
<feature type="region of interest" description="Disordered" evidence="3">
    <location>
        <begin position="1"/>
        <end position="100"/>
    </location>
</feature>
<feature type="domain" description="Tyrosine specific protein phosphatases" evidence="5">
    <location>
        <begin position="729"/>
        <end position="797"/>
    </location>
</feature>
<reference evidence="6" key="2">
    <citation type="submission" date="2014-06" db="EMBL/GenBank/DDBJ databases">
        <title>The complete genome of Blastobotrys (Arxula) adeninivorans LS3 - a yeast of biotechnological interest.</title>
        <authorList>
            <person name="Kunze G."/>
            <person name="Gaillardin C."/>
            <person name="Czernicka M."/>
            <person name="Durrens P."/>
            <person name="Martin T."/>
            <person name="Boer E."/>
            <person name="Gabaldon T."/>
            <person name="Cruz J."/>
            <person name="Talla E."/>
            <person name="Marck C."/>
            <person name="Goffeau A."/>
            <person name="Barbe V."/>
            <person name="Baret P."/>
            <person name="Baronian K."/>
            <person name="Beier S."/>
            <person name="Bleykasten C."/>
            <person name="Bode R."/>
            <person name="Casaregola S."/>
            <person name="Despons L."/>
            <person name="Fairhead C."/>
            <person name="Giersberg M."/>
            <person name="Gierski P."/>
            <person name="Hahnel U."/>
            <person name="Hartmann A."/>
            <person name="Jankowska D."/>
            <person name="Jubin C."/>
            <person name="Jung P."/>
            <person name="Lafontaine I."/>
            <person name="Leh-Louis V."/>
            <person name="Lemaire M."/>
            <person name="Marcet-Houben M."/>
            <person name="Mascher M."/>
            <person name="Morel G."/>
            <person name="Richard G.-F."/>
            <person name="Riechen J."/>
            <person name="Sacerdot C."/>
            <person name="Sarkar A."/>
            <person name="Savel G."/>
            <person name="Schacherer J."/>
            <person name="Sherman D."/>
            <person name="Straub M.-L."/>
            <person name="Stein N."/>
            <person name="Thierry A."/>
            <person name="Trautwein-Schult A."/>
            <person name="Westhof E."/>
            <person name="Worch S."/>
            <person name="Dujon B."/>
            <person name="Souciet J.-L."/>
            <person name="Wincker P."/>
            <person name="Scholz U."/>
            <person name="Neuveglise N."/>
        </authorList>
    </citation>
    <scope>NUCLEOTIDE SEQUENCE</scope>
    <source>
        <strain evidence="6">LS3</strain>
    </source>
</reference>
<evidence type="ECO:0000256" key="1">
    <source>
        <dbReference type="ARBA" id="ARBA00022801"/>
    </source>
</evidence>
<evidence type="ECO:0000259" key="5">
    <source>
        <dbReference type="PROSITE" id="PS50056"/>
    </source>
</evidence>
<dbReference type="GO" id="GO:0033260">
    <property type="term" value="P:nuclear DNA replication"/>
    <property type="evidence" value="ECO:0007669"/>
    <property type="project" value="InterPro"/>
</dbReference>
<dbReference type="SUPFAM" id="SSF52799">
    <property type="entry name" value="(Phosphotyrosine protein) phosphatases II"/>
    <property type="match status" value="2"/>
</dbReference>
<dbReference type="SMART" id="SM00195">
    <property type="entry name" value="DSPc"/>
    <property type="match status" value="1"/>
</dbReference>
<feature type="compositionally biased region" description="Pro residues" evidence="3">
    <location>
        <begin position="69"/>
        <end position="78"/>
    </location>
</feature>
<dbReference type="GO" id="GO:0005634">
    <property type="term" value="C:nucleus"/>
    <property type="evidence" value="ECO:0007669"/>
    <property type="project" value="GOC"/>
</dbReference>
<dbReference type="SMART" id="SM00404">
    <property type="entry name" value="PTPc_motif"/>
    <property type="match status" value="1"/>
</dbReference>
<reference evidence="6" key="1">
    <citation type="submission" date="2014-02" db="EMBL/GenBank/DDBJ databases">
        <authorList>
            <person name="Genoscope - CEA"/>
        </authorList>
    </citation>
    <scope>NUCLEOTIDE SEQUENCE</scope>
    <source>
        <strain evidence="6">LS3</strain>
    </source>
</reference>
<accession>A0A060SYJ0</accession>
<dbReference type="PANTHER" id="PTHR47550:SF1">
    <property type="entry name" value="DUAL SPECIFICITY PROTEIN PHOSPHATASE PPS1"/>
    <property type="match status" value="1"/>
</dbReference>
<proteinExistence type="predicted"/>
<feature type="compositionally biased region" description="Basic residues" evidence="3">
    <location>
        <begin position="27"/>
        <end position="36"/>
    </location>
</feature>
<keyword evidence="1" id="KW-0378">Hydrolase</keyword>
<keyword evidence="2" id="KW-0904">Protein phosphatase</keyword>
<dbReference type="InterPro" id="IPR003595">
    <property type="entry name" value="Tyr_Pase_cat"/>
</dbReference>
<dbReference type="PANTHER" id="PTHR47550">
    <property type="entry name" value="DUAL SPECIFICITY PROTEIN PHOSPHATASE PPS1"/>
    <property type="match status" value="1"/>
</dbReference>
<dbReference type="GO" id="GO:0008138">
    <property type="term" value="F:protein tyrosine/serine/threonine phosphatase activity"/>
    <property type="evidence" value="ECO:0007669"/>
    <property type="project" value="InterPro"/>
</dbReference>
<dbReference type="InterPro" id="IPR016130">
    <property type="entry name" value="Tyr_Pase_AS"/>
</dbReference>
<evidence type="ECO:0000313" key="6">
    <source>
        <dbReference type="EMBL" id="CDP33768.1"/>
    </source>
</evidence>
<dbReference type="CDD" id="cd14516">
    <property type="entry name" value="DSP_fungal_PPS1"/>
    <property type="match status" value="1"/>
</dbReference>
<evidence type="ECO:0000256" key="3">
    <source>
        <dbReference type="SAM" id="MobiDB-lite"/>
    </source>
</evidence>
<dbReference type="Gene3D" id="3.90.190.10">
    <property type="entry name" value="Protein tyrosine phosphatase superfamily"/>
    <property type="match status" value="1"/>
</dbReference>
<dbReference type="InterPro" id="IPR053239">
    <property type="entry name" value="Dual_spec_PTase"/>
</dbReference>
<name>A0A060SYJ0_BLAAD</name>
<protein>
    <submittedName>
        <fullName evidence="6">ARAD1A17094p</fullName>
    </submittedName>
</protein>
<dbReference type="InterPro" id="IPR000387">
    <property type="entry name" value="Tyr_Pase_dom"/>
</dbReference>
<dbReference type="EMBL" id="HG937691">
    <property type="protein sequence ID" value="CDP33768.1"/>
    <property type="molecule type" value="Genomic_DNA"/>
</dbReference>
<evidence type="ECO:0000256" key="2">
    <source>
        <dbReference type="ARBA" id="ARBA00022912"/>
    </source>
</evidence>
<dbReference type="AlphaFoldDB" id="A0A060SYJ0"/>
<evidence type="ECO:0000259" key="4">
    <source>
        <dbReference type="PROSITE" id="PS50054"/>
    </source>
</evidence>
<dbReference type="Pfam" id="PF00782">
    <property type="entry name" value="DSPc"/>
    <property type="match status" value="1"/>
</dbReference>
<feature type="region of interest" description="Disordered" evidence="3">
    <location>
        <begin position="235"/>
        <end position="262"/>
    </location>
</feature>
<dbReference type="InterPro" id="IPR000340">
    <property type="entry name" value="Dual-sp_phosphatase_cat-dom"/>
</dbReference>
<dbReference type="PROSITE" id="PS50056">
    <property type="entry name" value="TYR_PHOSPHATASE_2"/>
    <property type="match status" value="1"/>
</dbReference>
<dbReference type="InterPro" id="IPR029021">
    <property type="entry name" value="Prot-tyrosine_phosphatase-like"/>
</dbReference>
<gene>
    <name evidence="6" type="ORF">GNLVRS02_ARAD1A17094g</name>
</gene>
<sequence length="837" mass="93228">MSSSTALAVSSEFVAHETHSPSATPTLRKKPTRKSKSSPSNSKGVKVLPDDHHGTPVVSPSASPISRPATPPMSPPPMSILHGSSSPMPKARGDDEEVAASQRLEDRHPLYNVSRHLHEDPSVGIVDAPTLVAAIDKHYSSPLPETDQLFPWLHGLHPSNISQRAFLDPQKRYRDRSGLTNYDLSFLTAAQDYKADPTLRLPEGVRGLIVLRVGDDDNEYGSLVGSVAPSEILAPKYQSHNQSDVEMGEVDDDDDDDDEGSEFESEFALLDPPDGISLRNFHIQVAKWAVVSDIVLYYPNPRDAGLAKALALKVAAAQRKCKKDHPYIDNYRTFIADDTMENIIALAPHVVAVPPRSMGFDHEELQLKNWDSNFLFHERVEMTMMSSASPIDPSGHVWLGNSVDYETYADYFEYSGSSPEDGKLPTPPEEAQVRGAKVRNWATFVECFDGASMPSLDAIDSHIIEANQLSELQCQGKPADPAPLSIHFPCAGSLSISTCSEQDFFIIVSICKLIYLRSRMDYHDDPAGVLLYCHDGYTETSLLALAYMVYSTGMSVSEAWIQLHTRYGRPFFAFPVDVMLLLSLESLLHEYSPVLNPGKHKSNHGAISDKGDLHHLGTTDPFRTCEAWLSKLDGSLPSRILPHMYLGSLVHAENPAMLVKMGIRRILSVGEKLEWMKFAEPEENEADCDDPKSASSYTNGVRYRDPFEGITKVMYMDNIQDDGVDALMSSLTSCLDFIDEAYQMQEPVLVHCRVGVSRSATVCIAEVMKRLGVGLARAYLFVRVRRLNVIIQPNLRFMYELVKWEELHRRNGEGWLREVDWHILCREISAINKAYIG</sequence>
<dbReference type="PROSITE" id="PS50054">
    <property type="entry name" value="TYR_PHOSPHATASE_DUAL"/>
    <property type="match status" value="1"/>
</dbReference>
<feature type="compositionally biased region" description="Acidic residues" evidence="3">
    <location>
        <begin position="246"/>
        <end position="262"/>
    </location>
</feature>